<organism evidence="1 2">
    <name type="scientific">Janibacter melonis</name>
    <dbReference type="NCBI Taxonomy" id="262209"/>
    <lineage>
        <taxon>Bacteria</taxon>
        <taxon>Bacillati</taxon>
        <taxon>Actinomycetota</taxon>
        <taxon>Actinomycetes</taxon>
        <taxon>Micrococcales</taxon>
        <taxon>Intrasporangiaceae</taxon>
        <taxon>Janibacter</taxon>
    </lineage>
</organism>
<proteinExistence type="predicted"/>
<keyword evidence="2" id="KW-1185">Reference proteome</keyword>
<dbReference type="STRING" id="262209.AWH69_00245"/>
<name>A0A176QER3_9MICO</name>
<dbReference type="EMBL" id="LQZG01000001">
    <property type="protein sequence ID" value="OAB88287.1"/>
    <property type="molecule type" value="Genomic_DNA"/>
</dbReference>
<evidence type="ECO:0000313" key="1">
    <source>
        <dbReference type="EMBL" id="OAB88287.1"/>
    </source>
</evidence>
<protein>
    <recommendedName>
        <fullName evidence="3">Extradiol ring-cleavage dioxygenase class III enzyme subunit B domain-containing protein</fullName>
    </recommendedName>
</protein>
<comment type="caution">
    <text evidence="1">The sequence shown here is derived from an EMBL/GenBank/DDBJ whole genome shotgun (WGS) entry which is preliminary data.</text>
</comment>
<gene>
    <name evidence="1" type="ORF">AWH69_00245</name>
</gene>
<dbReference type="Gene3D" id="3.40.830.10">
    <property type="entry name" value="LigB-like"/>
    <property type="match status" value="1"/>
</dbReference>
<accession>A0A176QER3</accession>
<evidence type="ECO:0000313" key="2">
    <source>
        <dbReference type="Proteomes" id="UP000076976"/>
    </source>
</evidence>
<dbReference type="RefSeq" id="WP_083968176.1">
    <property type="nucleotide sequence ID" value="NZ_LQZG01000001.1"/>
</dbReference>
<dbReference type="SUPFAM" id="SSF53213">
    <property type="entry name" value="LigB-like"/>
    <property type="match status" value="1"/>
</dbReference>
<reference evidence="1 2" key="1">
    <citation type="submission" date="2016-01" db="EMBL/GenBank/DDBJ databases">
        <title>Janibacter melonis strain CD11_4 genome sequencing and assembly.</title>
        <authorList>
            <person name="Nair G.R."/>
            <person name="Kaur G."/>
            <person name="Chander A.M."/>
            <person name="Mayilraj S."/>
        </authorList>
    </citation>
    <scope>NUCLEOTIDE SEQUENCE [LARGE SCALE GENOMIC DNA]</scope>
    <source>
        <strain evidence="1 2">CD11-4</strain>
    </source>
</reference>
<dbReference type="Proteomes" id="UP000076976">
    <property type="component" value="Unassembled WGS sequence"/>
</dbReference>
<sequence length="237" mass="24099">MSLASAVVVPAAPALLPGLGGSADPLGPLRSTARDAVGTALAAAPGARVVVVASATHREGGAARRPVRQEWPLDAPSGAARYTHGRVMPDALPTGLEIGRELLDGLGADERVRLISVADDAAPAECATLGARLVTDAPTVLVVVGDGSATRTLKAPGHLDERSEDFDAELSRALAAVDGPALLAVDPHLADALWCRGRPALQVLGGAASQESALRGDVVLDEAPYGVGYLVATWLPR</sequence>
<evidence type="ECO:0008006" key="3">
    <source>
        <dbReference type="Google" id="ProtNLM"/>
    </source>
</evidence>
<dbReference type="AlphaFoldDB" id="A0A176QER3"/>